<feature type="domain" description="Ribosomal protein eL8/eL30/eS12/Gadd45" evidence="5">
    <location>
        <begin position="4"/>
        <end position="67"/>
    </location>
</feature>
<dbReference type="GO" id="GO:0003735">
    <property type="term" value="F:structural constituent of ribosome"/>
    <property type="evidence" value="ECO:0007669"/>
    <property type="project" value="InterPro"/>
</dbReference>
<evidence type="ECO:0000313" key="6">
    <source>
        <dbReference type="EMBL" id="KAJ1685821.1"/>
    </source>
</evidence>
<evidence type="ECO:0000313" key="7">
    <source>
        <dbReference type="Proteomes" id="UP001151287"/>
    </source>
</evidence>
<evidence type="ECO:0000256" key="1">
    <source>
        <dbReference type="ARBA" id="ARBA00005824"/>
    </source>
</evidence>
<dbReference type="Pfam" id="PF01248">
    <property type="entry name" value="Ribosomal_L7Ae"/>
    <property type="match status" value="1"/>
</dbReference>
<evidence type="ECO:0000256" key="3">
    <source>
        <dbReference type="ARBA" id="ARBA00023274"/>
    </source>
</evidence>
<dbReference type="Gene3D" id="3.30.1330.30">
    <property type="match status" value="1"/>
</dbReference>
<sequence length="82" mass="8899">MRAVGLCILVEDCNQSVYVKLIEALCVEHNVHPITVPVSKTVDEWAGLWNIDVEGKARKVLGCSCLAIKDYGVESAGSNIVK</sequence>
<dbReference type="PANTHER" id="PTHR11843">
    <property type="entry name" value="40S RIBOSOMAL PROTEIN S12"/>
    <property type="match status" value="1"/>
</dbReference>
<name>A0A9Q0C216_9POAL</name>
<comment type="caution">
    <text evidence="6">The sequence shown here is derived from an EMBL/GenBank/DDBJ whole genome shotgun (WGS) entry which is preliminary data.</text>
</comment>
<comment type="similarity">
    <text evidence="1 4">Belongs to the eukaryotic ribosomal protein eS12 family.</text>
</comment>
<dbReference type="Proteomes" id="UP001151287">
    <property type="component" value="Unassembled WGS sequence"/>
</dbReference>
<keyword evidence="3 4" id="KW-0687">Ribonucleoprotein</keyword>
<dbReference type="InterPro" id="IPR004038">
    <property type="entry name" value="Ribosomal_eL8/eL30/eS12/Gad45"/>
</dbReference>
<evidence type="ECO:0000259" key="5">
    <source>
        <dbReference type="Pfam" id="PF01248"/>
    </source>
</evidence>
<dbReference type="OrthoDB" id="10249311at2759"/>
<evidence type="ECO:0000256" key="4">
    <source>
        <dbReference type="RuleBase" id="RU000670"/>
    </source>
</evidence>
<dbReference type="AlphaFoldDB" id="A0A9Q0C216"/>
<dbReference type="GO" id="GO:0006412">
    <property type="term" value="P:translation"/>
    <property type="evidence" value="ECO:0007669"/>
    <property type="project" value="InterPro"/>
</dbReference>
<dbReference type="SUPFAM" id="SSF55315">
    <property type="entry name" value="L30e-like"/>
    <property type="match status" value="1"/>
</dbReference>
<proteinExistence type="inferred from homology"/>
<dbReference type="InterPro" id="IPR000530">
    <property type="entry name" value="Ribosomal_eS12"/>
</dbReference>
<dbReference type="GO" id="GO:1990904">
    <property type="term" value="C:ribonucleoprotein complex"/>
    <property type="evidence" value="ECO:0007669"/>
    <property type="project" value="UniProtKB-KW"/>
</dbReference>
<accession>A0A9Q0C216</accession>
<dbReference type="InterPro" id="IPR029064">
    <property type="entry name" value="Ribosomal_eL30-like_sf"/>
</dbReference>
<dbReference type="GO" id="GO:0005840">
    <property type="term" value="C:ribosome"/>
    <property type="evidence" value="ECO:0007669"/>
    <property type="project" value="UniProtKB-KW"/>
</dbReference>
<reference evidence="6" key="1">
    <citation type="journal article" date="2022" name="Cell">
        <title>Repeat-based holocentromeres influence genome architecture and karyotype evolution.</title>
        <authorList>
            <person name="Hofstatter P.G."/>
            <person name="Thangavel G."/>
            <person name="Lux T."/>
            <person name="Neumann P."/>
            <person name="Vondrak T."/>
            <person name="Novak P."/>
            <person name="Zhang M."/>
            <person name="Costa L."/>
            <person name="Castellani M."/>
            <person name="Scott A."/>
            <person name="Toegelov H."/>
            <person name="Fuchs J."/>
            <person name="Mata-Sucre Y."/>
            <person name="Dias Y."/>
            <person name="Vanzela A.L.L."/>
            <person name="Huettel B."/>
            <person name="Almeida C.C.S."/>
            <person name="Simkova H."/>
            <person name="Souza G."/>
            <person name="Pedrosa-Harand A."/>
            <person name="Macas J."/>
            <person name="Mayer K.F.X."/>
            <person name="Houben A."/>
            <person name="Marques A."/>
        </authorList>
    </citation>
    <scope>NUCLEOTIDE SEQUENCE</scope>
    <source>
        <strain evidence="6">RhyBre1mFocal</strain>
    </source>
</reference>
<dbReference type="PRINTS" id="PR00972">
    <property type="entry name" value="RIBSOMALS12E"/>
</dbReference>
<keyword evidence="7" id="KW-1185">Reference proteome</keyword>
<dbReference type="EMBL" id="JAMQYH010000005">
    <property type="protein sequence ID" value="KAJ1685821.1"/>
    <property type="molecule type" value="Genomic_DNA"/>
</dbReference>
<protein>
    <recommendedName>
        <fullName evidence="4">40S ribosomal protein S12</fullName>
    </recommendedName>
</protein>
<gene>
    <name evidence="6" type="ORF">LUZ63_017211</name>
</gene>
<organism evidence="6 7">
    <name type="scientific">Rhynchospora breviuscula</name>
    <dbReference type="NCBI Taxonomy" id="2022672"/>
    <lineage>
        <taxon>Eukaryota</taxon>
        <taxon>Viridiplantae</taxon>
        <taxon>Streptophyta</taxon>
        <taxon>Embryophyta</taxon>
        <taxon>Tracheophyta</taxon>
        <taxon>Spermatophyta</taxon>
        <taxon>Magnoliopsida</taxon>
        <taxon>Liliopsida</taxon>
        <taxon>Poales</taxon>
        <taxon>Cyperaceae</taxon>
        <taxon>Cyperoideae</taxon>
        <taxon>Rhynchosporeae</taxon>
        <taxon>Rhynchospora</taxon>
    </lineage>
</organism>
<keyword evidence="2 4" id="KW-0689">Ribosomal protein</keyword>
<evidence type="ECO:0000256" key="2">
    <source>
        <dbReference type="ARBA" id="ARBA00022980"/>
    </source>
</evidence>